<evidence type="ECO:0000313" key="1">
    <source>
        <dbReference type="EMBL" id="MBM6874679.1"/>
    </source>
</evidence>
<dbReference type="Gene3D" id="1.10.3230.30">
    <property type="entry name" value="Phage gp6-like head-tail connector protein"/>
    <property type="match status" value="1"/>
</dbReference>
<accession>A0ABS2FZU9</accession>
<dbReference type="EMBL" id="JACJLT010000018">
    <property type="protein sequence ID" value="MBM6874679.1"/>
    <property type="molecule type" value="Genomic_DNA"/>
</dbReference>
<dbReference type="InterPro" id="IPR006450">
    <property type="entry name" value="Phage_HK97_gp6-like"/>
</dbReference>
<sequence length="95" mass="10991">MSVTLEEVKKYLRVDTDDEDDTIQHLIEFSREEIENSTGDDGKTPSKSYKMAQLLIIADRFETRTSEEKEQRTNTILDKLLLKIKMGVAKDVARK</sequence>
<dbReference type="Pfam" id="PF05135">
    <property type="entry name" value="Phage_connect_1"/>
    <property type="match status" value="1"/>
</dbReference>
<reference evidence="1 2" key="1">
    <citation type="journal article" date="2021" name="Sci. Rep.">
        <title>The distribution of antibiotic resistance genes in chicken gut microbiota commensals.</title>
        <authorList>
            <person name="Juricova H."/>
            <person name="Matiasovicova J."/>
            <person name="Kubasova T."/>
            <person name="Cejkova D."/>
            <person name="Rychlik I."/>
        </authorList>
    </citation>
    <scope>NUCLEOTIDE SEQUENCE [LARGE SCALE GENOMIC DNA]</scope>
    <source>
        <strain evidence="1 2">An425</strain>
    </source>
</reference>
<protein>
    <submittedName>
        <fullName evidence="1">Phage gp6-like head-tail connector protein</fullName>
    </submittedName>
</protein>
<dbReference type="Proteomes" id="UP000728968">
    <property type="component" value="Unassembled WGS sequence"/>
</dbReference>
<comment type="caution">
    <text evidence="1">The sequence shown here is derived from an EMBL/GenBank/DDBJ whole genome shotgun (WGS) entry which is preliminary data.</text>
</comment>
<dbReference type="RefSeq" id="WP_204715801.1">
    <property type="nucleotide sequence ID" value="NZ_JACJLT010000018.1"/>
</dbReference>
<gene>
    <name evidence="1" type="ORF">H6A04_03265</name>
</gene>
<evidence type="ECO:0000313" key="2">
    <source>
        <dbReference type="Proteomes" id="UP000728968"/>
    </source>
</evidence>
<dbReference type="CDD" id="cd08054">
    <property type="entry name" value="gp6"/>
    <property type="match status" value="1"/>
</dbReference>
<proteinExistence type="predicted"/>
<dbReference type="NCBIfam" id="TIGR01560">
    <property type="entry name" value="put_DNA_pack"/>
    <property type="match status" value="1"/>
</dbReference>
<organism evidence="1 2">
    <name type="scientific">Fusobacterium mortiferum</name>
    <dbReference type="NCBI Taxonomy" id="850"/>
    <lineage>
        <taxon>Bacteria</taxon>
        <taxon>Fusobacteriati</taxon>
        <taxon>Fusobacteriota</taxon>
        <taxon>Fusobacteriia</taxon>
        <taxon>Fusobacteriales</taxon>
        <taxon>Fusobacteriaceae</taxon>
        <taxon>Fusobacterium</taxon>
    </lineage>
</organism>
<dbReference type="InterPro" id="IPR021146">
    <property type="entry name" value="Phage_gp6-like_head-tail"/>
</dbReference>
<keyword evidence="2" id="KW-1185">Reference proteome</keyword>
<name>A0ABS2FZU9_FUSMR</name>